<protein>
    <submittedName>
        <fullName evidence="1">Uncharacterized protein</fullName>
    </submittedName>
</protein>
<name>A0A0B8Z748_9SPHN</name>
<reference evidence="1 2" key="1">
    <citation type="submission" date="2014-10" db="EMBL/GenBank/DDBJ databases">
        <title>Draft genome sequence of Novosphingobium subterraneum DSM 12447.</title>
        <authorList>
            <person name="Gan H.M."/>
            <person name="Gan H.Y."/>
            <person name="Savka M.A."/>
        </authorList>
    </citation>
    <scope>NUCLEOTIDE SEQUENCE [LARGE SCALE GENOMIC DNA]</scope>
    <source>
        <strain evidence="1 2">DSM 12447</strain>
    </source>
</reference>
<organism evidence="1 2">
    <name type="scientific">Novosphingobium subterraneum</name>
    <dbReference type="NCBI Taxonomy" id="48936"/>
    <lineage>
        <taxon>Bacteria</taxon>
        <taxon>Pseudomonadati</taxon>
        <taxon>Pseudomonadota</taxon>
        <taxon>Alphaproteobacteria</taxon>
        <taxon>Sphingomonadales</taxon>
        <taxon>Sphingomonadaceae</taxon>
        <taxon>Novosphingobium</taxon>
    </lineage>
</organism>
<comment type="caution">
    <text evidence="1">The sequence shown here is derived from an EMBL/GenBank/DDBJ whole genome shotgun (WGS) entry which is preliminary data.</text>
</comment>
<dbReference type="STRING" id="48936.NJ75_04385"/>
<accession>A0A0B8Z748</accession>
<evidence type="ECO:0000313" key="1">
    <source>
        <dbReference type="EMBL" id="KHS42019.1"/>
    </source>
</evidence>
<proteinExistence type="predicted"/>
<sequence length="89" mass="9478">MTCALEVYAGRHMALACQECGSALSGNLCVQQRLPDKRHDRRACAISAGAARSGVSNHSCLVVVLAMPTRFPALVVRKAANSKIRAKGR</sequence>
<evidence type="ECO:0000313" key="2">
    <source>
        <dbReference type="Proteomes" id="UP000031338"/>
    </source>
</evidence>
<gene>
    <name evidence="1" type="ORF">NJ75_04385</name>
</gene>
<dbReference type="AlphaFoldDB" id="A0A0B8Z748"/>
<dbReference type="Proteomes" id="UP000031338">
    <property type="component" value="Unassembled WGS sequence"/>
</dbReference>
<dbReference type="EMBL" id="JRVC01000033">
    <property type="protein sequence ID" value="KHS42019.1"/>
    <property type="molecule type" value="Genomic_DNA"/>
</dbReference>
<keyword evidence="2" id="KW-1185">Reference proteome</keyword>